<dbReference type="RefSeq" id="WP_077025253.1">
    <property type="nucleotide sequence ID" value="NZ_CP017641.1"/>
</dbReference>
<sequence length="100" mass="10922">MSDSNNLPLLSEADVNPVPVFNCHVILSPADDAGRIQARVANFPDITAAGSTERDVLTSVMKQFKKTVMQLRADGKPLPWIDPPETPAEGESERFIPVHL</sequence>
<dbReference type="STRING" id="1891926.Fuma_03476"/>
<accession>A0A1P8WIH8</accession>
<protein>
    <submittedName>
        <fullName evidence="2">Uncharacterized protein</fullName>
    </submittedName>
</protein>
<evidence type="ECO:0000256" key="1">
    <source>
        <dbReference type="SAM" id="MobiDB-lite"/>
    </source>
</evidence>
<name>A0A1P8WIH8_9PLAN</name>
<keyword evidence="3" id="KW-1185">Reference proteome</keyword>
<evidence type="ECO:0000313" key="3">
    <source>
        <dbReference type="Proteomes" id="UP000187735"/>
    </source>
</evidence>
<organism evidence="2 3">
    <name type="scientific">Fuerstiella marisgermanici</name>
    <dbReference type="NCBI Taxonomy" id="1891926"/>
    <lineage>
        <taxon>Bacteria</taxon>
        <taxon>Pseudomonadati</taxon>
        <taxon>Planctomycetota</taxon>
        <taxon>Planctomycetia</taxon>
        <taxon>Planctomycetales</taxon>
        <taxon>Planctomycetaceae</taxon>
        <taxon>Fuerstiella</taxon>
    </lineage>
</organism>
<evidence type="ECO:0000313" key="2">
    <source>
        <dbReference type="EMBL" id="APZ93858.1"/>
    </source>
</evidence>
<dbReference type="EMBL" id="CP017641">
    <property type="protein sequence ID" value="APZ93858.1"/>
    <property type="molecule type" value="Genomic_DNA"/>
</dbReference>
<feature type="compositionally biased region" description="Basic and acidic residues" evidence="1">
    <location>
        <begin position="91"/>
        <end position="100"/>
    </location>
</feature>
<proteinExistence type="predicted"/>
<dbReference type="AlphaFoldDB" id="A0A1P8WIH8"/>
<dbReference type="KEGG" id="fmr:Fuma_03476"/>
<feature type="region of interest" description="Disordered" evidence="1">
    <location>
        <begin position="76"/>
        <end position="100"/>
    </location>
</feature>
<reference evidence="2 3" key="1">
    <citation type="journal article" date="2016" name="Front. Microbiol.">
        <title>Fuerstia marisgermanicae gen. nov., sp. nov., an Unusual Member of the Phylum Planctomycetes from the German Wadden Sea.</title>
        <authorList>
            <person name="Kohn T."/>
            <person name="Heuer A."/>
            <person name="Jogler M."/>
            <person name="Vollmers J."/>
            <person name="Boedeker C."/>
            <person name="Bunk B."/>
            <person name="Rast P."/>
            <person name="Borchert D."/>
            <person name="Glockner I."/>
            <person name="Freese H.M."/>
            <person name="Klenk H.P."/>
            <person name="Overmann J."/>
            <person name="Kaster A.K."/>
            <person name="Rohde M."/>
            <person name="Wiegand S."/>
            <person name="Jogler C."/>
        </authorList>
    </citation>
    <scope>NUCLEOTIDE SEQUENCE [LARGE SCALE GENOMIC DNA]</scope>
    <source>
        <strain evidence="2 3">NH11</strain>
    </source>
</reference>
<dbReference type="OrthoDB" id="283927at2"/>
<dbReference type="Proteomes" id="UP000187735">
    <property type="component" value="Chromosome"/>
</dbReference>
<gene>
    <name evidence="2" type="ORF">Fuma_03476</name>
</gene>